<accession>A0A644VLM9</accession>
<dbReference type="EMBL" id="VSSQ01000354">
    <property type="protein sequence ID" value="MPL92299.1"/>
    <property type="molecule type" value="Genomic_DNA"/>
</dbReference>
<sequence length="116" mass="13161">MTSAHGGAIFPIREQWAPMQIIAKSTLRTFWEREPRAEASLKAWYTLASQANWAGPADVKSAFGTTVDFVGDNRVIFDIGGNKYRLIVHFAYPFRRALIKFVGTHKDYDKINPETI</sequence>
<comment type="caution">
    <text evidence="1">The sequence shown here is derived from an EMBL/GenBank/DDBJ whole genome shotgun (WGS) entry which is preliminary data.</text>
</comment>
<proteinExistence type="predicted"/>
<gene>
    <name evidence="1" type="ORF">SDC9_38397</name>
</gene>
<dbReference type="AlphaFoldDB" id="A0A644VLM9"/>
<name>A0A644VLM9_9ZZZZ</name>
<evidence type="ECO:0008006" key="2">
    <source>
        <dbReference type="Google" id="ProtNLM"/>
    </source>
</evidence>
<dbReference type="Pfam" id="PF09907">
    <property type="entry name" value="HigB_toxin"/>
    <property type="match status" value="1"/>
</dbReference>
<dbReference type="GO" id="GO:0003723">
    <property type="term" value="F:RNA binding"/>
    <property type="evidence" value="ECO:0007669"/>
    <property type="project" value="InterPro"/>
</dbReference>
<dbReference type="InterPro" id="IPR018669">
    <property type="entry name" value="Toxin_HigB"/>
</dbReference>
<reference evidence="1" key="1">
    <citation type="submission" date="2019-08" db="EMBL/GenBank/DDBJ databases">
        <authorList>
            <person name="Kucharzyk K."/>
            <person name="Murdoch R.W."/>
            <person name="Higgins S."/>
            <person name="Loffler F."/>
        </authorList>
    </citation>
    <scope>NUCLEOTIDE SEQUENCE</scope>
</reference>
<dbReference type="GO" id="GO:0110001">
    <property type="term" value="C:toxin-antitoxin complex"/>
    <property type="evidence" value="ECO:0007669"/>
    <property type="project" value="InterPro"/>
</dbReference>
<evidence type="ECO:0000313" key="1">
    <source>
        <dbReference type="EMBL" id="MPL92299.1"/>
    </source>
</evidence>
<organism evidence="1">
    <name type="scientific">bioreactor metagenome</name>
    <dbReference type="NCBI Taxonomy" id="1076179"/>
    <lineage>
        <taxon>unclassified sequences</taxon>
        <taxon>metagenomes</taxon>
        <taxon>ecological metagenomes</taxon>
    </lineage>
</organism>
<protein>
    <recommendedName>
        <fullName evidence="2">mRNA interferase toxin HigB</fullName>
    </recommendedName>
</protein>
<dbReference type="GO" id="GO:0004519">
    <property type="term" value="F:endonuclease activity"/>
    <property type="evidence" value="ECO:0007669"/>
    <property type="project" value="InterPro"/>
</dbReference>